<dbReference type="Gene3D" id="3.30.30.10">
    <property type="entry name" value="Knottin, scorpion toxin-like"/>
    <property type="match status" value="1"/>
</dbReference>
<dbReference type="EMBL" id="KV875467">
    <property type="protein sequence ID" value="RZR70863.1"/>
    <property type="molecule type" value="Genomic_DNA"/>
</dbReference>
<organism evidence="1">
    <name type="scientific">Ensete ventricosum</name>
    <name type="common">Abyssinian banana</name>
    <name type="synonym">Musa ensete</name>
    <dbReference type="NCBI Taxonomy" id="4639"/>
    <lineage>
        <taxon>Eukaryota</taxon>
        <taxon>Viridiplantae</taxon>
        <taxon>Streptophyta</taxon>
        <taxon>Embryophyta</taxon>
        <taxon>Tracheophyta</taxon>
        <taxon>Spermatophyta</taxon>
        <taxon>Magnoliopsida</taxon>
        <taxon>Liliopsida</taxon>
        <taxon>Zingiberales</taxon>
        <taxon>Musaceae</taxon>
        <taxon>Ensete</taxon>
    </lineage>
</organism>
<evidence type="ECO:0000313" key="1">
    <source>
        <dbReference type="EMBL" id="RZR70863.1"/>
    </source>
</evidence>
<proteinExistence type="predicted"/>
<reference evidence="1" key="1">
    <citation type="journal article" date="2018" name="Data Brief">
        <title>Genome sequence data from 17 accessions of Ensete ventricosum, a staple food crop for millions in Ethiopia.</title>
        <authorList>
            <person name="Yemataw Z."/>
            <person name="Muzemil S."/>
            <person name="Ambachew D."/>
            <person name="Tripathi L."/>
            <person name="Tesfaye K."/>
            <person name="Chala A."/>
            <person name="Farbos A."/>
            <person name="O'Neill P."/>
            <person name="Moore K."/>
            <person name="Grant M."/>
            <person name="Studholme D.J."/>
        </authorList>
    </citation>
    <scope>NUCLEOTIDE SEQUENCE [LARGE SCALE GENOMIC DNA]</scope>
    <source>
        <tissue evidence="1">Leaf</tissue>
    </source>
</reference>
<name>A0A444GAI1_ENSVE</name>
<dbReference type="Proteomes" id="UP000290560">
    <property type="component" value="Unassembled WGS sequence"/>
</dbReference>
<dbReference type="AlphaFoldDB" id="A0A444GAI1"/>
<accession>A0A444GAI1</accession>
<protein>
    <submittedName>
        <fullName evidence="1">Uncharacterized protein</fullName>
    </submittedName>
</protein>
<gene>
    <name evidence="1" type="ORF">BHM03_00001988</name>
</gene>
<dbReference type="InterPro" id="IPR036574">
    <property type="entry name" value="Scorpion_toxin-like_sf"/>
</dbReference>
<sequence length="75" mass="8519">MDKRGVAITLVFLFFFLLASEALTKVDDASSCMPNKRSIWQICVKKVCNDECTNLGFEGGKCFYKIRCDCYTNCD</sequence>